<evidence type="ECO:0000313" key="3">
    <source>
        <dbReference type="Proteomes" id="UP000073492"/>
    </source>
</evidence>
<proteinExistence type="predicted"/>
<dbReference type="AlphaFoldDB" id="A0A139IJ82"/>
<keyword evidence="3" id="KW-1185">Reference proteome</keyword>
<dbReference type="EMBL" id="LFZO01000075">
    <property type="protein sequence ID" value="KXT14750.1"/>
    <property type="molecule type" value="Genomic_DNA"/>
</dbReference>
<sequence>MDPVSPNVVIQLYERLYLAGRRALLEEHCDRNAVFHSLSSALAKDWARMDELHHQSEPVVHRPSSSKAPHPSFARP</sequence>
<name>A0A139IJ82_9PEZI</name>
<dbReference type="OrthoDB" id="1047367at2759"/>
<protein>
    <submittedName>
        <fullName evidence="2">Uncharacterized protein</fullName>
    </submittedName>
</protein>
<gene>
    <name evidence="2" type="ORF">AC579_7803</name>
</gene>
<organism evidence="2 3">
    <name type="scientific">Pseudocercospora musae</name>
    <dbReference type="NCBI Taxonomy" id="113226"/>
    <lineage>
        <taxon>Eukaryota</taxon>
        <taxon>Fungi</taxon>
        <taxon>Dikarya</taxon>
        <taxon>Ascomycota</taxon>
        <taxon>Pezizomycotina</taxon>
        <taxon>Dothideomycetes</taxon>
        <taxon>Dothideomycetidae</taxon>
        <taxon>Mycosphaerellales</taxon>
        <taxon>Mycosphaerellaceae</taxon>
        <taxon>Pseudocercospora</taxon>
    </lineage>
</organism>
<dbReference type="Proteomes" id="UP000073492">
    <property type="component" value="Unassembled WGS sequence"/>
</dbReference>
<evidence type="ECO:0000256" key="1">
    <source>
        <dbReference type="SAM" id="MobiDB-lite"/>
    </source>
</evidence>
<feature type="region of interest" description="Disordered" evidence="1">
    <location>
        <begin position="54"/>
        <end position="76"/>
    </location>
</feature>
<comment type="caution">
    <text evidence="2">The sequence shown here is derived from an EMBL/GenBank/DDBJ whole genome shotgun (WGS) entry which is preliminary data.</text>
</comment>
<reference evidence="2 3" key="1">
    <citation type="submission" date="2015-07" db="EMBL/GenBank/DDBJ databases">
        <title>Comparative genomics of the Sigatoka disease complex on banana suggests a link between parallel evolutionary changes in Pseudocercospora fijiensis and Pseudocercospora eumusae and increased virulence on the banana host.</title>
        <authorList>
            <person name="Chang T.-C."/>
            <person name="Salvucci A."/>
            <person name="Crous P.W."/>
            <person name="Stergiopoulos I."/>
        </authorList>
    </citation>
    <scope>NUCLEOTIDE SEQUENCE [LARGE SCALE GENOMIC DNA]</scope>
    <source>
        <strain evidence="2 3">CBS 116634</strain>
    </source>
</reference>
<evidence type="ECO:0000313" key="2">
    <source>
        <dbReference type="EMBL" id="KXT14750.1"/>
    </source>
</evidence>
<accession>A0A139IJ82</accession>